<dbReference type="InterPro" id="IPR017896">
    <property type="entry name" value="4Fe4S_Fe-S-bd"/>
</dbReference>
<accession>D8PEJ9</accession>
<organism evidence="12 13">
    <name type="scientific">Nitrospira defluvii</name>
    <dbReference type="NCBI Taxonomy" id="330214"/>
    <lineage>
        <taxon>Bacteria</taxon>
        <taxon>Pseudomonadati</taxon>
        <taxon>Nitrospirota</taxon>
        <taxon>Nitrospiria</taxon>
        <taxon>Nitrospirales</taxon>
        <taxon>Nitrospiraceae</taxon>
        <taxon>Nitrospira</taxon>
    </lineage>
</organism>
<dbReference type="Pfam" id="PF01568">
    <property type="entry name" value="Molydop_binding"/>
    <property type="match status" value="1"/>
</dbReference>
<dbReference type="EMBL" id="FP929003">
    <property type="protein sequence ID" value="CBK41658.1"/>
    <property type="molecule type" value="Genomic_DNA"/>
</dbReference>
<dbReference type="PANTHER" id="PTHR43105:SF14">
    <property type="entry name" value="FORMATE DEHYDROGENASE H"/>
    <property type="match status" value="1"/>
</dbReference>
<dbReference type="Pfam" id="PF00384">
    <property type="entry name" value="Molybdopterin"/>
    <property type="match status" value="1"/>
</dbReference>
<dbReference type="SUPFAM" id="SSF50692">
    <property type="entry name" value="ADC-like"/>
    <property type="match status" value="1"/>
</dbReference>
<evidence type="ECO:0000313" key="12">
    <source>
        <dbReference type="EMBL" id="CBK41658.1"/>
    </source>
</evidence>
<dbReference type="Gene3D" id="3.40.228.10">
    <property type="entry name" value="Dimethylsulfoxide Reductase, domain 2"/>
    <property type="match status" value="1"/>
</dbReference>
<dbReference type="GO" id="GO:0046872">
    <property type="term" value="F:metal ion binding"/>
    <property type="evidence" value="ECO:0007669"/>
    <property type="project" value="UniProtKB-KW"/>
</dbReference>
<dbReference type="PROSITE" id="PS00551">
    <property type="entry name" value="MOLYBDOPTERIN_PROK_1"/>
    <property type="match status" value="1"/>
</dbReference>
<evidence type="ECO:0000259" key="9">
    <source>
        <dbReference type="PROSITE" id="PS51085"/>
    </source>
</evidence>
<dbReference type="HOGENOM" id="CLU_000422_4_1_0"/>
<dbReference type="InterPro" id="IPR006478">
    <property type="entry name" value="Formate_DH_asu"/>
</dbReference>
<dbReference type="InterPro" id="IPR006656">
    <property type="entry name" value="Mopterin_OxRdtase"/>
</dbReference>
<gene>
    <name evidence="12" type="primary">fdsA</name>
    <name evidence="12" type="ORF">NIDE1932</name>
</gene>
<dbReference type="InterPro" id="IPR017900">
    <property type="entry name" value="4Fe4S_Fe_S_CS"/>
</dbReference>
<dbReference type="Proteomes" id="UP000001660">
    <property type="component" value="Chromosome"/>
</dbReference>
<dbReference type="InterPro" id="IPR009010">
    <property type="entry name" value="Asp_de-COase-like_dom_sf"/>
</dbReference>
<dbReference type="PIRSF" id="PIRSF036643">
    <property type="entry name" value="FDH_alpha"/>
    <property type="match status" value="1"/>
</dbReference>
<keyword evidence="4" id="KW-0677">Repeat</keyword>
<keyword evidence="3" id="KW-0479">Metal-binding</keyword>
<dbReference type="GO" id="GO:0008863">
    <property type="term" value="F:formate dehydrogenase (NAD+) activity"/>
    <property type="evidence" value="ECO:0007669"/>
    <property type="project" value="InterPro"/>
</dbReference>
<proteinExistence type="inferred from homology"/>
<sequence length="908" mass="98217">MKLEINGRPVLASPGDTIYSAAKKAGIAIPGLCSSDDLAPFGSCRLCLCEVEGQSGLPASCTTPVREGMVVHTESERLNRLRRNIVELYLSEQPAGDRAPESLQWLAKSLGLRQVRYPQPSHRQDVVDRSNPFFTFDNAACISCARCVRACDEIQGTHALTMLHRGFASRPVAGAASLTGEEAAGFASSNCVSCGACVKECPTGALMEKTVAEQGPPERTVRTTCAYCGVGCAFDAGVGDGTVVNMVPADDGPSNQGHACMKGRFGWTYNYAPDRLRVPLLRQGNQWVEMSWPDALDRIAHEWVRLRDTYGPDALATISSSRGTNEENYLFGKFMRCVVGSNHIDNCARVCHSATVTGMMDTIGASAATNSIQDLDLAKLVLVVGANPTESHPVVGARIKQAVRRGAALIVIDPRRTELARLADLHLQLHPGTNVALLNGLGHILIQEGLIDQDYVRDRTQGFEEWVKVVESCTPETTSKVTGVPAHLIAEAARRYATSGGSMAVHGLGMTEHRWGSHGVMALVNLALATGNIGKPGTGINPLRGQNNVQGASDVGCLPTFFAGYQPFDNPELAAAHLAITGRPLPTTRGMKTPDMWDAAIAGTLKSLWIIGYDVAQTDPNLKKVHAALKSLEFLIVQDLFLSETAKLAHLVIPGASFLEKDGTFTNLERRIQRIRKAVEPPAGVLPDWQVVCEVSARMGYPMWYGHPSAIMDEIAQLAPMFAGVSYDRLEAPEGLQWPVPSKEHPGTSLMHEHSFPKGKAQFVAVDYLPPGESPTETYPLVLITGRILQHYNCGAQTRRTGIMQVVDTDVLEIHARDAAQLDLHDGEIVRLVSARGEARLPVMVSDRVQPGELFTSFHFPHTDLNVLLSSSADESSKCPEYKVSTVRIEKVLPAGTPATPMRVMLIT</sequence>
<dbReference type="Pfam" id="PF13510">
    <property type="entry name" value="Fer2_4"/>
    <property type="match status" value="1"/>
</dbReference>
<evidence type="ECO:0000256" key="8">
    <source>
        <dbReference type="ARBA" id="ARBA00034078"/>
    </source>
</evidence>
<dbReference type="Pfam" id="PF12838">
    <property type="entry name" value="Fer4_7"/>
    <property type="match status" value="1"/>
</dbReference>
<feature type="domain" description="4Fe-4S Mo/W bis-MGD-type" evidence="11">
    <location>
        <begin position="218"/>
        <end position="274"/>
    </location>
</feature>
<dbReference type="InterPro" id="IPR036010">
    <property type="entry name" value="2Fe-2S_ferredoxin-like_sf"/>
</dbReference>
<dbReference type="CDD" id="cd02753">
    <property type="entry name" value="MopB_Formate-Dh-H"/>
    <property type="match status" value="1"/>
</dbReference>
<feature type="domain" description="4Fe-4S ferredoxin-type" evidence="10">
    <location>
        <begin position="132"/>
        <end position="151"/>
    </location>
</feature>
<keyword evidence="13" id="KW-1185">Reference proteome</keyword>
<dbReference type="KEGG" id="nde:NIDE1932"/>
<feature type="domain" description="2Fe-2S ferredoxin-type" evidence="9">
    <location>
        <begin position="1"/>
        <end position="77"/>
    </location>
</feature>
<reference evidence="12 13" key="1">
    <citation type="journal article" date="2010" name="Proc. Natl. Acad. Sci. U.S.A.">
        <title>A Nitrospira metagenome illuminates the physiology and evolution of globally important nitrite-oxidizing bacteria.</title>
        <authorList>
            <person name="Lucker S."/>
            <person name="Wagner M."/>
            <person name="Maixner F."/>
            <person name="Pelletier E."/>
            <person name="Koch H."/>
            <person name="Vacherie B."/>
            <person name="Rattei T."/>
            <person name="Sinninghe Damste J."/>
            <person name="Spieck E."/>
            <person name="Le Paslier D."/>
            <person name="Daims H."/>
        </authorList>
    </citation>
    <scope>NUCLEOTIDE SEQUENCE [LARGE SCALE GENOMIC DNA]</scope>
</reference>
<dbReference type="InterPro" id="IPR000283">
    <property type="entry name" value="NADH_UbQ_OxRdtase_75kDa_su_CS"/>
</dbReference>
<keyword evidence="6" id="KW-0408">Iron</keyword>
<dbReference type="GO" id="GO:0003954">
    <property type="term" value="F:NADH dehydrogenase activity"/>
    <property type="evidence" value="ECO:0007669"/>
    <property type="project" value="TreeGrafter"/>
</dbReference>
<dbReference type="InterPro" id="IPR041924">
    <property type="entry name" value="Formate_Dh-H_N"/>
</dbReference>
<comment type="similarity">
    <text evidence="1">In the C-terminal section; belongs to the prokaryotic molybdopterin-containing oxidoreductase family.</text>
</comment>
<dbReference type="NCBIfam" id="TIGR01591">
    <property type="entry name" value="Fdh-alpha"/>
    <property type="match status" value="1"/>
</dbReference>
<evidence type="ECO:0000256" key="4">
    <source>
        <dbReference type="ARBA" id="ARBA00022737"/>
    </source>
</evidence>
<dbReference type="InterPro" id="IPR006963">
    <property type="entry name" value="Mopterin_OxRdtase_4Fe-4S_dom"/>
</dbReference>
<name>D8PEJ9_9BACT</name>
<evidence type="ECO:0000256" key="3">
    <source>
        <dbReference type="ARBA" id="ARBA00022723"/>
    </source>
</evidence>
<evidence type="ECO:0000259" key="10">
    <source>
        <dbReference type="PROSITE" id="PS51379"/>
    </source>
</evidence>
<dbReference type="FunFam" id="3.30.70.20:FF:000035">
    <property type="entry name" value="Iron hydrogenase 1"/>
    <property type="match status" value="1"/>
</dbReference>
<dbReference type="GO" id="GO:0015942">
    <property type="term" value="P:formate metabolic process"/>
    <property type="evidence" value="ECO:0007669"/>
    <property type="project" value="InterPro"/>
</dbReference>
<dbReference type="STRING" id="330214.NIDE1932"/>
<evidence type="ECO:0000256" key="5">
    <source>
        <dbReference type="ARBA" id="ARBA00023002"/>
    </source>
</evidence>
<dbReference type="PROSITE" id="PS51085">
    <property type="entry name" value="2FE2S_FER_2"/>
    <property type="match status" value="1"/>
</dbReference>
<dbReference type="InterPro" id="IPR001041">
    <property type="entry name" value="2Fe-2S_ferredoxin-type"/>
</dbReference>
<dbReference type="PROSITE" id="PS00198">
    <property type="entry name" value="4FE4S_FER_1"/>
    <property type="match status" value="1"/>
</dbReference>
<dbReference type="GO" id="GO:0043546">
    <property type="term" value="F:molybdopterin cofactor binding"/>
    <property type="evidence" value="ECO:0007669"/>
    <property type="project" value="InterPro"/>
</dbReference>
<dbReference type="SUPFAM" id="SSF53706">
    <property type="entry name" value="Formate dehydrogenase/DMSO reductase, domains 1-3"/>
    <property type="match status" value="1"/>
</dbReference>
<dbReference type="InterPro" id="IPR006657">
    <property type="entry name" value="MoPterin_dinucl-bd_dom"/>
</dbReference>
<dbReference type="PROSITE" id="PS51669">
    <property type="entry name" value="4FE4S_MOW_BIS_MGD"/>
    <property type="match status" value="1"/>
</dbReference>
<comment type="cofactor">
    <cofactor evidence="8">
        <name>[2Fe-2S] cluster</name>
        <dbReference type="ChEBI" id="CHEBI:190135"/>
    </cofactor>
</comment>
<dbReference type="GO" id="GO:0016020">
    <property type="term" value="C:membrane"/>
    <property type="evidence" value="ECO:0007669"/>
    <property type="project" value="InterPro"/>
</dbReference>
<dbReference type="CDD" id="cd00207">
    <property type="entry name" value="fer2"/>
    <property type="match status" value="1"/>
</dbReference>
<keyword evidence="2" id="KW-0004">4Fe-4S</keyword>
<evidence type="ECO:0000256" key="1">
    <source>
        <dbReference type="ARBA" id="ARBA00007023"/>
    </source>
</evidence>
<keyword evidence="5 12" id="KW-0560">Oxidoreductase</keyword>
<dbReference type="GO" id="GO:0008137">
    <property type="term" value="F:NADH dehydrogenase (ubiquinone) activity"/>
    <property type="evidence" value="ECO:0007669"/>
    <property type="project" value="InterPro"/>
</dbReference>
<dbReference type="SUPFAM" id="SSF54292">
    <property type="entry name" value="2Fe-2S ferredoxin-like"/>
    <property type="match status" value="1"/>
</dbReference>
<keyword evidence="7" id="KW-0411">Iron-sulfur</keyword>
<dbReference type="Gene3D" id="2.40.40.20">
    <property type="match status" value="1"/>
</dbReference>
<feature type="domain" description="4Fe-4S ferredoxin-type" evidence="10">
    <location>
        <begin position="182"/>
        <end position="211"/>
    </location>
</feature>
<dbReference type="InterPro" id="IPR027467">
    <property type="entry name" value="MopterinOxRdtase_cofactor_BS"/>
</dbReference>
<dbReference type="FunFam" id="3.40.228.10:FF:000002">
    <property type="entry name" value="Formate dehydrogenase subunit alpha"/>
    <property type="match status" value="1"/>
</dbReference>
<evidence type="ECO:0000256" key="2">
    <source>
        <dbReference type="ARBA" id="ARBA00022485"/>
    </source>
</evidence>
<dbReference type="Gene3D" id="3.30.70.20">
    <property type="match status" value="1"/>
</dbReference>
<evidence type="ECO:0000313" key="13">
    <source>
        <dbReference type="Proteomes" id="UP000001660"/>
    </source>
</evidence>
<dbReference type="EC" id="1.2.1.2" evidence="12"/>
<evidence type="ECO:0000256" key="7">
    <source>
        <dbReference type="ARBA" id="ARBA00023014"/>
    </source>
</evidence>
<dbReference type="Gene3D" id="3.10.20.740">
    <property type="match status" value="1"/>
</dbReference>
<dbReference type="OrthoDB" id="9803192at2"/>
<dbReference type="CDD" id="cd00508">
    <property type="entry name" value="MopB_CT_Fdh-Nap-like"/>
    <property type="match status" value="1"/>
</dbReference>
<evidence type="ECO:0000256" key="6">
    <source>
        <dbReference type="ARBA" id="ARBA00023004"/>
    </source>
</evidence>
<dbReference type="PROSITE" id="PS00641">
    <property type="entry name" value="COMPLEX1_75K_1"/>
    <property type="match status" value="1"/>
</dbReference>
<protein>
    <submittedName>
        <fullName evidence="12">Formate dehydrogenase, alpha subunit</fullName>
        <ecNumber evidence="12">1.2.1.2</ecNumber>
    </submittedName>
</protein>
<dbReference type="GO" id="GO:0051539">
    <property type="term" value="F:4 iron, 4 sulfur cluster binding"/>
    <property type="evidence" value="ECO:0007669"/>
    <property type="project" value="UniProtKB-KW"/>
</dbReference>
<dbReference type="Pfam" id="PF04879">
    <property type="entry name" value="Molybdop_Fe4S4"/>
    <property type="match status" value="1"/>
</dbReference>
<dbReference type="Gene3D" id="2.20.25.90">
    <property type="entry name" value="ADC-like domains"/>
    <property type="match status" value="1"/>
</dbReference>
<dbReference type="InterPro" id="IPR050123">
    <property type="entry name" value="Prok_molybdopt-oxidoreductase"/>
</dbReference>
<dbReference type="PANTHER" id="PTHR43105">
    <property type="entry name" value="RESPIRATORY NITRATE REDUCTASE"/>
    <property type="match status" value="1"/>
</dbReference>
<dbReference type="AlphaFoldDB" id="D8PEJ9"/>
<dbReference type="SMART" id="SM00926">
    <property type="entry name" value="Molybdop_Fe4S4"/>
    <property type="match status" value="1"/>
</dbReference>
<dbReference type="GO" id="GO:0042773">
    <property type="term" value="P:ATP synthesis coupled electron transport"/>
    <property type="evidence" value="ECO:0007669"/>
    <property type="project" value="InterPro"/>
</dbReference>
<evidence type="ECO:0000259" key="11">
    <source>
        <dbReference type="PROSITE" id="PS51669"/>
    </source>
</evidence>
<dbReference type="PROSITE" id="PS51379">
    <property type="entry name" value="4FE4S_FER_2"/>
    <property type="match status" value="2"/>
</dbReference>
<dbReference type="eggNOG" id="COG3383">
    <property type="taxonomic scope" value="Bacteria"/>
</dbReference>
<dbReference type="Gene3D" id="3.40.50.740">
    <property type="match status" value="1"/>
</dbReference>
<dbReference type="SUPFAM" id="SSF54862">
    <property type="entry name" value="4Fe-4S ferredoxins"/>
    <property type="match status" value="1"/>
</dbReference>